<organism evidence="1 2">
    <name type="scientific">Paenibacillus hodogayensis</name>
    <dbReference type="NCBI Taxonomy" id="279208"/>
    <lineage>
        <taxon>Bacteria</taxon>
        <taxon>Bacillati</taxon>
        <taxon>Bacillota</taxon>
        <taxon>Bacilli</taxon>
        <taxon>Bacillales</taxon>
        <taxon>Paenibacillaceae</taxon>
        <taxon>Paenibacillus</taxon>
    </lineage>
</organism>
<name>A0ABV5W141_9BACL</name>
<evidence type="ECO:0000313" key="1">
    <source>
        <dbReference type="EMBL" id="MFB9754269.1"/>
    </source>
</evidence>
<gene>
    <name evidence="1" type="ORF">ACFFNY_22085</name>
</gene>
<protein>
    <recommendedName>
        <fullName evidence="3">DUF1292 domain-containing protein</fullName>
    </recommendedName>
</protein>
<evidence type="ECO:0008006" key="3">
    <source>
        <dbReference type="Google" id="ProtNLM"/>
    </source>
</evidence>
<comment type="caution">
    <text evidence="1">The sequence shown here is derived from an EMBL/GenBank/DDBJ whole genome shotgun (WGS) entry which is preliminary data.</text>
</comment>
<evidence type="ECO:0000313" key="2">
    <source>
        <dbReference type="Proteomes" id="UP001589619"/>
    </source>
</evidence>
<keyword evidence="2" id="KW-1185">Reference proteome</keyword>
<dbReference type="Proteomes" id="UP001589619">
    <property type="component" value="Unassembled WGS sequence"/>
</dbReference>
<reference evidence="1 2" key="1">
    <citation type="submission" date="2024-09" db="EMBL/GenBank/DDBJ databases">
        <authorList>
            <person name="Sun Q."/>
            <person name="Mori K."/>
        </authorList>
    </citation>
    <scope>NUCLEOTIDE SEQUENCE [LARGE SCALE GENOMIC DNA]</scope>
    <source>
        <strain evidence="1 2">JCM 12520</strain>
    </source>
</reference>
<proteinExistence type="predicted"/>
<sequence>MDWDIFDAEMTYSPEEGYAGKVSFALHGQRSGYEITLLSKKGLEWSYSLNFARESGSEEEIEATEQRLEEDDELFDALIEAAKSKL</sequence>
<dbReference type="RefSeq" id="WP_344913925.1">
    <property type="nucleotide sequence ID" value="NZ_BAAAYO010000013.1"/>
</dbReference>
<dbReference type="EMBL" id="JBHMAG010000014">
    <property type="protein sequence ID" value="MFB9754269.1"/>
    <property type="molecule type" value="Genomic_DNA"/>
</dbReference>
<accession>A0ABV5W141</accession>